<evidence type="ECO:0000256" key="1">
    <source>
        <dbReference type="ARBA" id="ARBA00004429"/>
    </source>
</evidence>
<dbReference type="InterPro" id="IPR006685">
    <property type="entry name" value="MscS_channel_2nd"/>
</dbReference>
<dbReference type="InterPro" id="IPR023408">
    <property type="entry name" value="MscS_beta-dom_sf"/>
</dbReference>
<dbReference type="InterPro" id="IPR030192">
    <property type="entry name" value="YbdG"/>
</dbReference>
<name>A0A383CSZ6_9ZZZZ</name>
<dbReference type="AlphaFoldDB" id="A0A383CSZ6"/>
<dbReference type="Pfam" id="PF21082">
    <property type="entry name" value="MS_channel_3rd"/>
    <property type="match status" value="1"/>
</dbReference>
<evidence type="ECO:0000256" key="4">
    <source>
        <dbReference type="ARBA" id="ARBA00022519"/>
    </source>
</evidence>
<dbReference type="PANTHER" id="PTHR30414">
    <property type="entry name" value="MINICONDUCTANCE MECHANOSENSITIVE CHANNEL YBDG"/>
    <property type="match status" value="1"/>
</dbReference>
<evidence type="ECO:0000256" key="7">
    <source>
        <dbReference type="ARBA" id="ARBA00023016"/>
    </source>
</evidence>
<comment type="similarity">
    <text evidence="2">Belongs to the MscS (TC 1.A.23) family.</text>
</comment>
<organism evidence="11">
    <name type="scientific">marine metagenome</name>
    <dbReference type="NCBI Taxonomy" id="408172"/>
    <lineage>
        <taxon>unclassified sequences</taxon>
        <taxon>metagenomes</taxon>
        <taxon>ecological metagenomes</taxon>
    </lineage>
</organism>
<dbReference type="EMBL" id="UINC01211351">
    <property type="protein sequence ID" value="SVE35214.1"/>
    <property type="molecule type" value="Genomic_DNA"/>
</dbReference>
<dbReference type="InterPro" id="IPR049278">
    <property type="entry name" value="MS_channel_C"/>
</dbReference>
<proteinExistence type="inferred from homology"/>
<gene>
    <name evidence="11" type="ORF">METZ01_LOCUS488068</name>
</gene>
<comment type="subcellular location">
    <subcellularLocation>
        <location evidence="1">Cell inner membrane</location>
        <topology evidence="1">Multi-pass membrane protein</topology>
    </subcellularLocation>
</comment>
<evidence type="ECO:0000259" key="9">
    <source>
        <dbReference type="Pfam" id="PF00924"/>
    </source>
</evidence>
<dbReference type="PANTHER" id="PTHR30414:SF0">
    <property type="entry name" value="MINICONDUCTANCE MECHANOSENSITIVE CHANNEL YBDG"/>
    <property type="match status" value="1"/>
</dbReference>
<evidence type="ECO:0000256" key="3">
    <source>
        <dbReference type="ARBA" id="ARBA00022475"/>
    </source>
</evidence>
<keyword evidence="7" id="KW-0346">Stress response</keyword>
<dbReference type="GO" id="GO:0008381">
    <property type="term" value="F:mechanosensitive monoatomic ion channel activity"/>
    <property type="evidence" value="ECO:0007669"/>
    <property type="project" value="InterPro"/>
</dbReference>
<dbReference type="Pfam" id="PF00924">
    <property type="entry name" value="MS_channel_2nd"/>
    <property type="match status" value="1"/>
</dbReference>
<keyword evidence="5" id="KW-0812">Transmembrane</keyword>
<feature type="non-terminal residue" evidence="11">
    <location>
        <position position="1"/>
    </location>
</feature>
<accession>A0A383CSZ6</accession>
<dbReference type="Gene3D" id="2.30.30.60">
    <property type="match status" value="1"/>
</dbReference>
<feature type="domain" description="Mechanosensitive ion channel MscS" evidence="9">
    <location>
        <begin position="2"/>
        <end position="61"/>
    </location>
</feature>
<dbReference type="SUPFAM" id="SSF50182">
    <property type="entry name" value="Sm-like ribonucleoproteins"/>
    <property type="match status" value="1"/>
</dbReference>
<evidence type="ECO:0000259" key="10">
    <source>
        <dbReference type="Pfam" id="PF21082"/>
    </source>
</evidence>
<keyword evidence="8" id="KW-0472">Membrane</keyword>
<evidence type="ECO:0000256" key="5">
    <source>
        <dbReference type="ARBA" id="ARBA00022692"/>
    </source>
</evidence>
<evidence type="ECO:0000313" key="11">
    <source>
        <dbReference type="EMBL" id="SVE35214.1"/>
    </source>
</evidence>
<keyword evidence="6" id="KW-1133">Transmembrane helix</keyword>
<dbReference type="InterPro" id="IPR010920">
    <property type="entry name" value="LSM_dom_sf"/>
</dbReference>
<keyword evidence="3" id="KW-1003">Cell membrane</keyword>
<dbReference type="GO" id="GO:0071470">
    <property type="term" value="P:cellular response to osmotic stress"/>
    <property type="evidence" value="ECO:0007669"/>
    <property type="project" value="InterPro"/>
</dbReference>
<feature type="domain" description="Mechanosensitive ion channel MscS C-terminal" evidence="10">
    <location>
        <begin position="143"/>
        <end position="203"/>
    </location>
</feature>
<reference evidence="11" key="1">
    <citation type="submission" date="2018-05" db="EMBL/GenBank/DDBJ databases">
        <authorList>
            <person name="Lanie J.A."/>
            <person name="Ng W.-L."/>
            <person name="Kazmierczak K.M."/>
            <person name="Andrzejewski T.M."/>
            <person name="Davidsen T.M."/>
            <person name="Wayne K.J."/>
            <person name="Tettelin H."/>
            <person name="Glass J.I."/>
            <person name="Rusch D."/>
            <person name="Podicherti R."/>
            <person name="Tsui H.-C.T."/>
            <person name="Winkler M.E."/>
        </authorList>
    </citation>
    <scope>NUCLEOTIDE SEQUENCE</scope>
</reference>
<evidence type="ECO:0000256" key="8">
    <source>
        <dbReference type="ARBA" id="ARBA00023136"/>
    </source>
</evidence>
<evidence type="ECO:0000256" key="2">
    <source>
        <dbReference type="ARBA" id="ARBA00008017"/>
    </source>
</evidence>
<evidence type="ECO:0000256" key="6">
    <source>
        <dbReference type="ARBA" id="ARBA00022989"/>
    </source>
</evidence>
<dbReference type="GO" id="GO:0005886">
    <property type="term" value="C:plasma membrane"/>
    <property type="evidence" value="ECO:0007669"/>
    <property type="project" value="UniProtKB-SubCell"/>
</dbReference>
<sequence>SVQLTAQDMVRVGDWIEMAQFGADGDVVDVQLHTVKVQNWDKTITTIPTHRLITDSFKNWRGMSQSGARRIKRAIFIDVSSIRFQTQDEVNHFTRFALLRDYVKNKEQELADYNAGLATEVDAEVNRRRLTNVGTFRAYAYNYLKNHPRIHKDMTLMVRQLSPGPEGLPLEIYCFTSTTEWAVYEDIQSNIFDHLLAIVPEFGLCLYQKPAGSDLANLK</sequence>
<protein>
    <recommendedName>
        <fullName evidence="12">Mechanosensitive ion channel protein MscS</fullName>
    </recommendedName>
</protein>
<keyword evidence="4" id="KW-0997">Cell inner membrane</keyword>
<evidence type="ECO:0008006" key="12">
    <source>
        <dbReference type="Google" id="ProtNLM"/>
    </source>
</evidence>
<dbReference type="FunFam" id="2.30.30.60:FF:000002">
    <property type="entry name" value="Mechanosensitive ion channel family protein"/>
    <property type="match status" value="1"/>
</dbReference>